<evidence type="ECO:0008006" key="5">
    <source>
        <dbReference type="Google" id="ProtNLM"/>
    </source>
</evidence>
<sequence>MHVHFFLSIVLSFALFTTPSFASSHARSPFSHHGPRRPAPIDPSDSLALLGSAQRASVARAFILHPALDLEVDVWSYQTLHPNKTHRLYYESKNDAKTRKAWASFVFSHPAVALDHSAYVDNVTCTHSGTAMIVHFSTEKALHIAQSWSKDLPIILTGHGFAGCEPKEDYDHAHTARFWAIVESVKPHDGGLQLVFPIKMVGPHEIAQDLELNIGHPNGSGPRPPPPSSGAPTPSSGSHPGHGDNGNHDQHHDGSYGQYDGSHGEHSTGGEYGTGGGHGKGGEYGGGGDSGGSGKHGGGGDSGNYGHPGGPGSSRPSSTQGPSSGGTAKSSPADKPTPPAGNLPPSGPQQSQPPWAPLGNGGSGSSGSSSLPTPPSSPGGSSPSSSTSPSNPSPPPSVPTFSADPINEDFDVALDEKIGYFTVFDQDFIESVFPGIQLEIDLNGDSPSRRKHHSLSLSAAFQSAVSAVTTVVKAAVKTTQAAVNVAATVVNSAKNIAAAVKTGKFSNIASATAKASVAIGRASATLVIDAIKTTAAVADLPLQIAAAVLPSISITPLNTDWQMVLPPASLLPTTESVFGDGFKMFDYNKTVGPNETVSITAFCVQCQLQGDMEVVGTMRYTFPGILTAATLTLSGPMELHVEIGLLMKDQLKLSFEHEYQPIPLVPAIAIPGIVTIGPTFEMKSEVAFTYEVDGYIGLGFNVTWDKSFSLTIDLVSPVNSNGTGLYPTSFTPFVNIGEAMTMTAEASMTFGLPLALDFFPLLTNKLSLEAGPWFKESLQATLTDGFELPLRRRDVPTIDAAPSNTSSSDIVPLAHRDFNCQGLSIGLQNVKQGFVSAEHLSASWAFYTTTSTIAGWCDTAAPTPSPTATNSTTSTTTTSSSPTPTPTNQYRSPVDNSTYQIYYNLDFFGSDMISYVGVPSVQACIDKCSQYNLAIPSYETPCGSVSFVPYRYADGQPSCYIKPAGVTPTTQVFEVDSAILLTKGIPARRSEGSDPDPSWSRSRRRAQKRDGTDSVTPTPTPTDNSGQPTSLYTLTIPTETGSPTYTYDPSTFDVLVGLQDLTDQNLVPTNLSLADPYDASPPNSTVDATNTTTVTSDYDGPVAEIESLDGLLYAFVSDNGNIFLQTIATSSDPASQKKKRDGLDTSGFFLASTPADDDPAGPEPIWGDYTGRLLHVYSDELAAYGVSRIRLGGEDTFPLTSIAVTLVPLTTLGADTNGDTLVALTTAGDLYYLAACVYTANPALAKLFVIENYPDGLAILESVDVETTLTGAPIKECVLIGLKVAS</sequence>
<organism evidence="3 4">
    <name type="scientific">Jaapia argillacea MUCL 33604</name>
    <dbReference type="NCBI Taxonomy" id="933084"/>
    <lineage>
        <taxon>Eukaryota</taxon>
        <taxon>Fungi</taxon>
        <taxon>Dikarya</taxon>
        <taxon>Basidiomycota</taxon>
        <taxon>Agaricomycotina</taxon>
        <taxon>Agaricomycetes</taxon>
        <taxon>Agaricomycetidae</taxon>
        <taxon>Jaapiales</taxon>
        <taxon>Jaapiaceae</taxon>
        <taxon>Jaapia</taxon>
    </lineage>
</organism>
<feature type="compositionally biased region" description="Pro residues" evidence="1">
    <location>
        <begin position="335"/>
        <end position="347"/>
    </location>
</feature>
<reference evidence="4" key="1">
    <citation type="journal article" date="2014" name="Proc. Natl. Acad. Sci. U.S.A.">
        <title>Extensive sampling of basidiomycete genomes demonstrates inadequacy of the white-rot/brown-rot paradigm for wood decay fungi.</title>
        <authorList>
            <person name="Riley R."/>
            <person name="Salamov A.A."/>
            <person name="Brown D.W."/>
            <person name="Nagy L.G."/>
            <person name="Floudas D."/>
            <person name="Held B.W."/>
            <person name="Levasseur A."/>
            <person name="Lombard V."/>
            <person name="Morin E."/>
            <person name="Otillar R."/>
            <person name="Lindquist E.A."/>
            <person name="Sun H."/>
            <person name="LaButti K.M."/>
            <person name="Schmutz J."/>
            <person name="Jabbour D."/>
            <person name="Luo H."/>
            <person name="Baker S.E."/>
            <person name="Pisabarro A.G."/>
            <person name="Walton J.D."/>
            <person name="Blanchette R.A."/>
            <person name="Henrissat B."/>
            <person name="Martin F."/>
            <person name="Cullen D."/>
            <person name="Hibbett D.S."/>
            <person name="Grigoriev I.V."/>
        </authorList>
    </citation>
    <scope>NUCLEOTIDE SEQUENCE [LARGE SCALE GENOMIC DNA]</scope>
    <source>
        <strain evidence="4">MUCL 33604</strain>
    </source>
</reference>
<feature type="signal peptide" evidence="2">
    <location>
        <begin position="1"/>
        <end position="22"/>
    </location>
</feature>
<dbReference type="Proteomes" id="UP000027265">
    <property type="component" value="Unassembled WGS sequence"/>
</dbReference>
<keyword evidence="4" id="KW-1185">Reference proteome</keyword>
<gene>
    <name evidence="3" type="ORF">JAAARDRAFT_38640</name>
</gene>
<feature type="compositionally biased region" description="Low complexity" evidence="1">
    <location>
        <begin position="230"/>
        <end position="239"/>
    </location>
</feature>
<evidence type="ECO:0000256" key="1">
    <source>
        <dbReference type="SAM" id="MobiDB-lite"/>
    </source>
</evidence>
<dbReference type="HOGENOM" id="CLU_262635_0_0_1"/>
<feature type="compositionally biased region" description="Low complexity" evidence="1">
    <location>
        <begin position="864"/>
        <end position="888"/>
    </location>
</feature>
<evidence type="ECO:0000313" key="3">
    <source>
        <dbReference type="EMBL" id="KDQ54044.1"/>
    </source>
</evidence>
<name>A0A067PGY6_9AGAM</name>
<keyword evidence="2" id="KW-0732">Signal</keyword>
<accession>A0A067PGY6</accession>
<feature type="region of interest" description="Disordered" evidence="1">
    <location>
        <begin position="1073"/>
        <end position="1093"/>
    </location>
</feature>
<feature type="region of interest" description="Disordered" evidence="1">
    <location>
        <begin position="212"/>
        <end position="404"/>
    </location>
</feature>
<dbReference type="InParanoid" id="A0A067PGY6"/>
<feature type="compositionally biased region" description="Polar residues" evidence="1">
    <location>
        <begin position="1023"/>
        <end position="1045"/>
    </location>
</feature>
<feature type="compositionally biased region" description="Gly residues" evidence="1">
    <location>
        <begin position="270"/>
        <end position="312"/>
    </location>
</feature>
<feature type="compositionally biased region" description="Low complexity" evidence="1">
    <location>
        <begin position="1083"/>
        <end position="1093"/>
    </location>
</feature>
<proteinExistence type="predicted"/>
<feature type="compositionally biased region" description="Basic and acidic residues" evidence="1">
    <location>
        <begin position="241"/>
        <end position="254"/>
    </location>
</feature>
<dbReference type="STRING" id="933084.A0A067PGY6"/>
<evidence type="ECO:0000256" key="2">
    <source>
        <dbReference type="SAM" id="SignalP"/>
    </source>
</evidence>
<protein>
    <recommendedName>
        <fullName evidence="5">Apple domain-containing protein</fullName>
    </recommendedName>
</protein>
<dbReference type="EMBL" id="KL197730">
    <property type="protein sequence ID" value="KDQ54044.1"/>
    <property type="molecule type" value="Genomic_DNA"/>
</dbReference>
<feature type="compositionally biased region" description="Low complexity" evidence="1">
    <location>
        <begin position="378"/>
        <end position="390"/>
    </location>
</feature>
<dbReference type="OrthoDB" id="2994118at2759"/>
<feature type="region of interest" description="Disordered" evidence="1">
    <location>
        <begin position="864"/>
        <end position="892"/>
    </location>
</feature>
<evidence type="ECO:0000313" key="4">
    <source>
        <dbReference type="Proteomes" id="UP000027265"/>
    </source>
</evidence>
<feature type="chain" id="PRO_5001647505" description="Apple domain-containing protein" evidence="2">
    <location>
        <begin position="23"/>
        <end position="1286"/>
    </location>
</feature>
<feature type="region of interest" description="Disordered" evidence="1">
    <location>
        <begin position="984"/>
        <end position="1045"/>
    </location>
</feature>
<feature type="compositionally biased region" description="Low complexity" evidence="1">
    <location>
        <begin position="313"/>
        <end position="326"/>
    </location>
</feature>